<accession>A0A7W5B354</accession>
<proteinExistence type="predicted"/>
<feature type="transmembrane region" description="Helical" evidence="1">
    <location>
        <begin position="16"/>
        <end position="39"/>
    </location>
</feature>
<keyword evidence="1" id="KW-1133">Transmembrane helix</keyword>
<evidence type="ECO:0000313" key="3">
    <source>
        <dbReference type="Proteomes" id="UP000570361"/>
    </source>
</evidence>
<keyword evidence="3" id="KW-1185">Reference proteome</keyword>
<protein>
    <submittedName>
        <fullName evidence="2">Uncharacterized protein</fullName>
    </submittedName>
</protein>
<reference evidence="2 3" key="1">
    <citation type="submission" date="2020-08" db="EMBL/GenBank/DDBJ databases">
        <title>Genomic Encyclopedia of Type Strains, Phase III (KMG-III): the genomes of soil and plant-associated and newly described type strains.</title>
        <authorList>
            <person name="Whitman W."/>
        </authorList>
    </citation>
    <scope>NUCLEOTIDE SEQUENCE [LARGE SCALE GENOMIC DNA]</scope>
    <source>
        <strain evidence="2 3">CECT 5862</strain>
    </source>
</reference>
<keyword evidence="1" id="KW-0812">Transmembrane</keyword>
<keyword evidence="1" id="KW-0472">Membrane</keyword>
<dbReference type="RefSeq" id="WP_183603636.1">
    <property type="nucleotide sequence ID" value="NZ_JACHXK010000019.1"/>
</dbReference>
<dbReference type="EMBL" id="JACHXK010000019">
    <property type="protein sequence ID" value="MBB3113570.1"/>
    <property type="molecule type" value="Genomic_DNA"/>
</dbReference>
<organism evidence="2 3">
    <name type="scientific">Paenibacillus phyllosphaerae</name>
    <dbReference type="NCBI Taxonomy" id="274593"/>
    <lineage>
        <taxon>Bacteria</taxon>
        <taxon>Bacillati</taxon>
        <taxon>Bacillota</taxon>
        <taxon>Bacilli</taxon>
        <taxon>Bacillales</taxon>
        <taxon>Paenibacillaceae</taxon>
        <taxon>Paenibacillus</taxon>
    </lineage>
</organism>
<gene>
    <name evidence="2" type="ORF">FHS18_005682</name>
</gene>
<comment type="caution">
    <text evidence="2">The sequence shown here is derived from an EMBL/GenBank/DDBJ whole genome shotgun (WGS) entry which is preliminary data.</text>
</comment>
<dbReference type="Proteomes" id="UP000570361">
    <property type="component" value="Unassembled WGS sequence"/>
</dbReference>
<sequence>MFYHWWIYTHIINTSWFMWGIAWTLLGLNFAMPVMIWYIMSSRSPFRHDDEASKK</sequence>
<dbReference type="AlphaFoldDB" id="A0A7W5B354"/>
<evidence type="ECO:0000313" key="2">
    <source>
        <dbReference type="EMBL" id="MBB3113570.1"/>
    </source>
</evidence>
<name>A0A7W5B354_9BACL</name>
<evidence type="ECO:0000256" key="1">
    <source>
        <dbReference type="SAM" id="Phobius"/>
    </source>
</evidence>